<protein>
    <submittedName>
        <fullName evidence="2">Amidohydrolase domain protein</fullName>
    </submittedName>
</protein>
<dbReference type="Gene3D" id="3.20.20.140">
    <property type="entry name" value="Metal-dependent hydrolases"/>
    <property type="match status" value="1"/>
</dbReference>
<organism evidence="2">
    <name type="scientific">Mycobacterium xenopi 4042</name>
    <dbReference type="NCBI Taxonomy" id="1299334"/>
    <lineage>
        <taxon>Bacteria</taxon>
        <taxon>Bacillati</taxon>
        <taxon>Actinomycetota</taxon>
        <taxon>Actinomycetes</taxon>
        <taxon>Mycobacteriales</taxon>
        <taxon>Mycobacteriaceae</taxon>
        <taxon>Mycobacterium</taxon>
    </lineage>
</organism>
<comment type="caution">
    <text evidence="2">The sequence shown here is derived from an EMBL/GenBank/DDBJ whole genome shotgun (WGS) entry which is preliminary data.</text>
</comment>
<keyword evidence="2" id="KW-0378">Hydrolase</keyword>
<evidence type="ECO:0000256" key="1">
    <source>
        <dbReference type="SAM" id="MobiDB-lite"/>
    </source>
</evidence>
<feature type="region of interest" description="Disordered" evidence="1">
    <location>
        <begin position="86"/>
        <end position="106"/>
    </location>
</feature>
<dbReference type="EMBL" id="JAOB01000029">
    <property type="protein sequence ID" value="EUA56530.1"/>
    <property type="molecule type" value="Genomic_DNA"/>
</dbReference>
<gene>
    <name evidence="2" type="ORF">I553_8578</name>
</gene>
<proteinExistence type="predicted"/>
<dbReference type="PATRIC" id="fig|1299334.3.peg.2679"/>
<sequence length="141" mass="15501">MERYTVISADCHAGADLLDYREYLDPQYRDEFDGWASTYVNPFSDLTEPDAERNWNSDRRNTDLDSEGIAGEVIYPNTVPPFFPQASLAAPRQRPPASSNCAGPGSARTIAGWPTSARCHRSGALGWARSCSATSTKLSPR</sequence>
<accession>X8CMP8</accession>
<name>X8CMP8_MYCXE</name>
<dbReference type="AlphaFoldDB" id="X8CMP8"/>
<reference evidence="2" key="1">
    <citation type="submission" date="2014-01" db="EMBL/GenBank/DDBJ databases">
        <authorList>
            <person name="Brown-Elliot B."/>
            <person name="Wallace R."/>
            <person name="Lenaerts A."/>
            <person name="Ordway D."/>
            <person name="DeGroote M.A."/>
            <person name="Parker T."/>
            <person name="Sizemore C."/>
            <person name="Tallon L.J."/>
            <person name="Sadzewicz L.K."/>
            <person name="Sengamalay N."/>
            <person name="Fraser C.M."/>
            <person name="Hine E."/>
            <person name="Shefchek K.A."/>
            <person name="Das S.P."/>
            <person name="Tettelin H."/>
        </authorList>
    </citation>
    <scope>NUCLEOTIDE SEQUENCE [LARGE SCALE GENOMIC DNA]</scope>
    <source>
        <strain evidence="2">4042</strain>
    </source>
</reference>
<dbReference type="GO" id="GO:0016787">
    <property type="term" value="F:hydrolase activity"/>
    <property type="evidence" value="ECO:0007669"/>
    <property type="project" value="UniProtKB-KW"/>
</dbReference>
<evidence type="ECO:0000313" key="2">
    <source>
        <dbReference type="EMBL" id="EUA56530.1"/>
    </source>
</evidence>